<evidence type="ECO:0000256" key="1">
    <source>
        <dbReference type="SAM" id="Phobius"/>
    </source>
</evidence>
<organism evidence="2 3">
    <name type="scientific">Durusdinium trenchii</name>
    <dbReference type="NCBI Taxonomy" id="1381693"/>
    <lineage>
        <taxon>Eukaryota</taxon>
        <taxon>Sar</taxon>
        <taxon>Alveolata</taxon>
        <taxon>Dinophyceae</taxon>
        <taxon>Suessiales</taxon>
        <taxon>Symbiodiniaceae</taxon>
        <taxon>Durusdinium</taxon>
    </lineage>
</organism>
<reference evidence="2 3" key="1">
    <citation type="submission" date="2024-02" db="EMBL/GenBank/DDBJ databases">
        <authorList>
            <person name="Chen Y."/>
            <person name="Shah S."/>
            <person name="Dougan E. K."/>
            <person name="Thang M."/>
            <person name="Chan C."/>
        </authorList>
    </citation>
    <scope>NUCLEOTIDE SEQUENCE [LARGE SCALE GENOMIC DNA]</scope>
</reference>
<sequence>MLPPRWTQFPNEKDACCAWTLWSFLLALYLIYGSLATMNLWKALEEPDYVETSEERMAKPPPSLDVCELVRISASLNYSMLGSVAVACQTGWFSKDGSEDHFDTPLTASQTFDASEGRFRCVRFQSTAAVPKEATVTYYNFYLGLKEPVHPKLYRFGGQYIAGLVFRPSLAENASNQFAFQEERLMRMFVPSNVMPGYRNVVATATPSLAKWVDTLGGRMGAASEDTFYFADMTLVPESLQRTSDVNSHTTADSFRYTLKIGLPLSTDLVRVKLHINDVLKCLLNWLGELTSATAASRPWRVGGEDMTRHGGKVFKLITNLFPAMEKETFRLFLHLPWLHLGLAHPSELDPLAKCRPETAEP</sequence>
<comment type="caution">
    <text evidence="2">The sequence shown here is derived from an EMBL/GenBank/DDBJ whole genome shotgun (WGS) entry which is preliminary data.</text>
</comment>
<accession>A0ABP0PH40</accession>
<evidence type="ECO:0000313" key="3">
    <source>
        <dbReference type="Proteomes" id="UP001642484"/>
    </source>
</evidence>
<evidence type="ECO:0000313" key="2">
    <source>
        <dbReference type="EMBL" id="CAK9075356.1"/>
    </source>
</evidence>
<keyword evidence="1" id="KW-1133">Transmembrane helix</keyword>
<dbReference type="EMBL" id="CAXAMN010023128">
    <property type="protein sequence ID" value="CAK9075356.1"/>
    <property type="molecule type" value="Genomic_DNA"/>
</dbReference>
<feature type="transmembrane region" description="Helical" evidence="1">
    <location>
        <begin position="20"/>
        <end position="41"/>
    </location>
</feature>
<dbReference type="Proteomes" id="UP001642484">
    <property type="component" value="Unassembled WGS sequence"/>
</dbReference>
<keyword evidence="3" id="KW-1185">Reference proteome</keyword>
<keyword evidence="1" id="KW-0812">Transmembrane</keyword>
<gene>
    <name evidence="2" type="ORF">CCMP2556_LOCUS37097</name>
</gene>
<keyword evidence="1" id="KW-0472">Membrane</keyword>
<name>A0ABP0PH40_9DINO</name>
<protein>
    <submittedName>
        <fullName evidence="2">Uncharacterized protein</fullName>
    </submittedName>
</protein>
<proteinExistence type="predicted"/>